<organism evidence="1 2">
    <name type="scientific">Serratia rubidaea</name>
    <name type="common">Serratia marinorubra</name>
    <dbReference type="NCBI Taxonomy" id="61652"/>
    <lineage>
        <taxon>Bacteria</taxon>
        <taxon>Pseudomonadati</taxon>
        <taxon>Pseudomonadota</taxon>
        <taxon>Gammaproteobacteria</taxon>
        <taxon>Enterobacterales</taxon>
        <taxon>Yersiniaceae</taxon>
        <taxon>Serratia</taxon>
    </lineage>
</organism>
<dbReference type="EMBL" id="LR590463">
    <property type="protein sequence ID" value="VTP62922.1"/>
    <property type="molecule type" value="Genomic_DNA"/>
</dbReference>
<accession>A0A4U9HFY9</accession>
<evidence type="ECO:0000313" key="1">
    <source>
        <dbReference type="EMBL" id="VTP62922.1"/>
    </source>
</evidence>
<dbReference type="AlphaFoldDB" id="A0A4U9HFY9"/>
<dbReference type="Proteomes" id="UP000307968">
    <property type="component" value="Chromosome"/>
</dbReference>
<sequence length="30" mass="3352">MGSWHIVLFGNSGNNINNGFIQKGCVFIHF</sequence>
<reference evidence="1 2" key="1">
    <citation type="submission" date="2019-05" db="EMBL/GenBank/DDBJ databases">
        <authorList>
            <consortium name="Pathogen Informatics"/>
        </authorList>
    </citation>
    <scope>NUCLEOTIDE SEQUENCE [LARGE SCALE GENOMIC DNA]</scope>
    <source>
        <strain evidence="1 2">NCTC12971</strain>
    </source>
</reference>
<evidence type="ECO:0000313" key="2">
    <source>
        <dbReference type="Proteomes" id="UP000307968"/>
    </source>
</evidence>
<protein>
    <submittedName>
        <fullName evidence="1">Uncharacterized protein</fullName>
    </submittedName>
</protein>
<gene>
    <name evidence="1" type="ORF">NCTC12971_02882</name>
</gene>
<proteinExistence type="predicted"/>
<name>A0A4U9HFY9_SERRU</name>